<dbReference type="InterPro" id="IPR054296">
    <property type="entry name" value="DUF7032"/>
</dbReference>
<protein>
    <recommendedName>
        <fullName evidence="1">DUF7032 domain-containing protein</fullName>
    </recommendedName>
</protein>
<dbReference type="InterPro" id="IPR011989">
    <property type="entry name" value="ARM-like"/>
</dbReference>
<gene>
    <name evidence="2" type="ORF">Sjap_023215</name>
</gene>
<dbReference type="SMART" id="SM00185">
    <property type="entry name" value="ARM"/>
    <property type="match status" value="5"/>
</dbReference>
<organism evidence="2 3">
    <name type="scientific">Stephania japonica</name>
    <dbReference type="NCBI Taxonomy" id="461633"/>
    <lineage>
        <taxon>Eukaryota</taxon>
        <taxon>Viridiplantae</taxon>
        <taxon>Streptophyta</taxon>
        <taxon>Embryophyta</taxon>
        <taxon>Tracheophyta</taxon>
        <taxon>Spermatophyta</taxon>
        <taxon>Magnoliopsida</taxon>
        <taxon>Ranunculales</taxon>
        <taxon>Menispermaceae</taxon>
        <taxon>Menispermoideae</taxon>
        <taxon>Cissampelideae</taxon>
        <taxon>Stephania</taxon>
    </lineage>
</organism>
<dbReference type="InterPro" id="IPR000225">
    <property type="entry name" value="Armadillo"/>
</dbReference>
<reference evidence="2 3" key="1">
    <citation type="submission" date="2024-01" db="EMBL/GenBank/DDBJ databases">
        <title>Genome assemblies of Stephania.</title>
        <authorList>
            <person name="Yang L."/>
        </authorList>
    </citation>
    <scope>NUCLEOTIDE SEQUENCE [LARGE SCALE GENOMIC DNA]</scope>
    <source>
        <strain evidence="2">QJT</strain>
        <tissue evidence="2">Leaf</tissue>
    </source>
</reference>
<proteinExistence type="predicted"/>
<keyword evidence="3" id="KW-1185">Reference proteome</keyword>
<sequence length="554" mass="59263">MRASGNHSMDTLNHLTTSLMEEIKQVTTFRGRWSAINTKLASLPPLLTDLSDSTNTHSNPLSTDLIHSISQTLTHALSLAATCTGPNPVSGKLRTQSDIDAVSAKLGQLINDCDLLVKSGVLEDSIVSGSTKRECVRVQARNLITRLQIGDFESKRSAMDSLISLIEEDDKNVVIAVAQGAVAVIVGLMESSCVDLREKAVSAISRVSAVDSSRVVLMAEGVLLLNHLVRVLECGSGFGKEKACVALQSLSLSKENARGIGCRGGVSSLLEICQVGTPSSQAAAALVLRNLAGFDEIKVNFVEEGAVSVLIGLAGSGTAIAQENSIGCLSNLVSGDENLKVLVVREGGIECLKNYWDSAPMAKSLEVAVALLWNLVSCRPIAEVVASEGFIPRLVGALSCGILGVRITASRAACDLGFNSKMRKVIGECGCIALLVRMLEAKSVEEKECAAKALASLMQFAGNRRIYRKEERGIVGTVQLLDPSIHNFNKKYPISILLSVVQSKKCRKRMIDAGVCAFLPKLVEMEVEGAKKLLDGFERLKVWGLFPISQMKRS</sequence>
<evidence type="ECO:0000259" key="1">
    <source>
        <dbReference type="Pfam" id="PF23005"/>
    </source>
</evidence>
<dbReference type="InterPro" id="IPR016024">
    <property type="entry name" value="ARM-type_fold"/>
</dbReference>
<evidence type="ECO:0000313" key="2">
    <source>
        <dbReference type="EMBL" id="KAK9090038.1"/>
    </source>
</evidence>
<dbReference type="Pfam" id="PF23005">
    <property type="entry name" value="DUF7032"/>
    <property type="match status" value="1"/>
</dbReference>
<dbReference type="Gene3D" id="1.25.10.10">
    <property type="entry name" value="Leucine-rich Repeat Variant"/>
    <property type="match status" value="2"/>
</dbReference>
<dbReference type="SUPFAM" id="SSF48371">
    <property type="entry name" value="ARM repeat"/>
    <property type="match status" value="1"/>
</dbReference>
<dbReference type="EMBL" id="JBBNAE010000010">
    <property type="protein sequence ID" value="KAK9090038.1"/>
    <property type="molecule type" value="Genomic_DNA"/>
</dbReference>
<dbReference type="PANTHER" id="PTHR46043">
    <property type="entry name" value="ARM REPEAT SUPERFAMILY PROTEIN"/>
    <property type="match status" value="1"/>
</dbReference>
<name>A0AAP0EIG2_9MAGN</name>
<accession>A0AAP0EIG2</accession>
<dbReference type="Proteomes" id="UP001417504">
    <property type="component" value="Unassembled WGS sequence"/>
</dbReference>
<feature type="domain" description="DUF7032" evidence="1">
    <location>
        <begin position="13"/>
        <end position="121"/>
    </location>
</feature>
<dbReference type="AlphaFoldDB" id="A0AAP0EIG2"/>
<dbReference type="PANTHER" id="PTHR46043:SF13">
    <property type="entry name" value="ARM REPEAT SUPERFAMILY PROTEIN"/>
    <property type="match status" value="1"/>
</dbReference>
<evidence type="ECO:0000313" key="3">
    <source>
        <dbReference type="Proteomes" id="UP001417504"/>
    </source>
</evidence>
<comment type="caution">
    <text evidence="2">The sequence shown here is derived from an EMBL/GenBank/DDBJ whole genome shotgun (WGS) entry which is preliminary data.</text>
</comment>